<evidence type="ECO:0000256" key="1">
    <source>
        <dbReference type="SAM" id="SignalP"/>
    </source>
</evidence>
<feature type="signal peptide" evidence="1">
    <location>
        <begin position="1"/>
        <end position="18"/>
    </location>
</feature>
<feature type="domain" description="Alpha-L-rhamnosidase six-hairpin glycosidase" evidence="3">
    <location>
        <begin position="374"/>
        <end position="694"/>
    </location>
</feature>
<accession>A0AAE3M589</accession>
<keyword evidence="6" id="KW-1185">Reference proteome</keyword>
<dbReference type="Pfam" id="PF08531">
    <property type="entry name" value="Bac_rhamnosid_N"/>
    <property type="match status" value="1"/>
</dbReference>
<evidence type="ECO:0000313" key="5">
    <source>
        <dbReference type="EMBL" id="MCW3787313.1"/>
    </source>
</evidence>
<dbReference type="InterPro" id="IPR008928">
    <property type="entry name" value="6-hairpin_glycosidase_sf"/>
</dbReference>
<dbReference type="InterPro" id="IPR035398">
    <property type="entry name" value="Bac_rhamnosid_C"/>
</dbReference>
<evidence type="ECO:0000259" key="2">
    <source>
        <dbReference type="Pfam" id="PF08531"/>
    </source>
</evidence>
<name>A0AAE3M589_9BACT</name>
<dbReference type="EMBL" id="JAPDPJ010000027">
    <property type="protein sequence ID" value="MCW3787313.1"/>
    <property type="molecule type" value="Genomic_DNA"/>
</dbReference>
<dbReference type="Gene3D" id="1.50.10.10">
    <property type="match status" value="1"/>
</dbReference>
<dbReference type="Proteomes" id="UP001209229">
    <property type="component" value="Unassembled WGS sequence"/>
</dbReference>
<dbReference type="PANTHER" id="PTHR34987:SF2">
    <property type="entry name" value="B, PUTATIVE (AFU_ORTHOLOGUE AFUA_7G05040)-RELATED"/>
    <property type="match status" value="1"/>
</dbReference>
<dbReference type="Gene3D" id="2.60.420.10">
    <property type="entry name" value="Maltose phosphorylase, domain 3"/>
    <property type="match status" value="1"/>
</dbReference>
<dbReference type="PANTHER" id="PTHR34987">
    <property type="entry name" value="C, PUTATIVE (AFU_ORTHOLOGUE AFUA_3G02880)-RELATED"/>
    <property type="match status" value="1"/>
</dbReference>
<evidence type="ECO:0000259" key="4">
    <source>
        <dbReference type="Pfam" id="PF17390"/>
    </source>
</evidence>
<proteinExistence type="predicted"/>
<comment type="caution">
    <text evidence="5">The sequence shown here is derived from an EMBL/GenBank/DDBJ whole genome shotgun (WGS) entry which is preliminary data.</text>
</comment>
<dbReference type="RefSeq" id="WP_301190878.1">
    <property type="nucleotide sequence ID" value="NZ_JAPDPJ010000027.1"/>
</dbReference>
<dbReference type="InterPro" id="IPR012341">
    <property type="entry name" value="6hp_glycosidase-like_sf"/>
</dbReference>
<gene>
    <name evidence="5" type="ORF">OM075_12605</name>
</gene>
<feature type="domain" description="Alpha-L-rhamnosidase C-terminal" evidence="4">
    <location>
        <begin position="704"/>
        <end position="760"/>
    </location>
</feature>
<feature type="domain" description="Bacterial alpha-L-rhamnosidase N-terminal" evidence="2">
    <location>
        <begin position="89"/>
        <end position="199"/>
    </location>
</feature>
<dbReference type="InterPro" id="IPR035396">
    <property type="entry name" value="Bac_rhamnosid6H"/>
</dbReference>
<evidence type="ECO:0000259" key="3">
    <source>
        <dbReference type="Pfam" id="PF17389"/>
    </source>
</evidence>
<feature type="chain" id="PRO_5042174596" evidence="1">
    <location>
        <begin position="19"/>
        <end position="781"/>
    </location>
</feature>
<protein>
    <submittedName>
        <fullName evidence="5">Alpha-L-rhamnosidase N-terminal domain-containing protein</fullName>
    </submittedName>
</protein>
<dbReference type="AlphaFoldDB" id="A0AAE3M589"/>
<dbReference type="SUPFAM" id="SSF48208">
    <property type="entry name" value="Six-hairpin glycosidases"/>
    <property type="match status" value="1"/>
</dbReference>
<dbReference type="Pfam" id="PF17389">
    <property type="entry name" value="Bac_rhamnosid6H"/>
    <property type="match status" value="1"/>
</dbReference>
<dbReference type="InterPro" id="IPR013737">
    <property type="entry name" value="Bac_rhamnosid_N"/>
</dbReference>
<dbReference type="Gene3D" id="2.60.120.260">
    <property type="entry name" value="Galactose-binding domain-like"/>
    <property type="match status" value="1"/>
</dbReference>
<dbReference type="Pfam" id="PF17390">
    <property type="entry name" value="Bac_rhamnosid_C"/>
    <property type="match status" value="1"/>
</dbReference>
<organism evidence="5 6">
    <name type="scientific">Plebeiibacterium sediminum</name>
    <dbReference type="NCBI Taxonomy" id="2992112"/>
    <lineage>
        <taxon>Bacteria</taxon>
        <taxon>Pseudomonadati</taxon>
        <taxon>Bacteroidota</taxon>
        <taxon>Bacteroidia</taxon>
        <taxon>Marinilabiliales</taxon>
        <taxon>Marinilabiliaceae</taxon>
        <taxon>Plebeiibacterium</taxon>
    </lineage>
</organism>
<dbReference type="GO" id="GO:0005975">
    <property type="term" value="P:carbohydrate metabolic process"/>
    <property type="evidence" value="ECO:0007669"/>
    <property type="project" value="InterPro"/>
</dbReference>
<evidence type="ECO:0000313" key="6">
    <source>
        <dbReference type="Proteomes" id="UP001209229"/>
    </source>
</evidence>
<reference evidence="5" key="1">
    <citation type="submission" date="2022-10" db="EMBL/GenBank/DDBJ databases">
        <authorList>
            <person name="Yu W.X."/>
        </authorList>
    </citation>
    <scope>NUCLEOTIDE SEQUENCE</scope>
    <source>
        <strain evidence="5">AAT</strain>
    </source>
</reference>
<sequence>MKYLIVTVLVIFSLQVSAQFGESDPEWDASWIYLSDNPDNEYGLYLFRKVFQLQSVPESFNVRVSADNRYKLYVNEILVSQGPVIGDIKHWNYETVDLAPYLKAGNNIIAAKVWNEGALRPVFQFSKQTAFLLQGTNEQTKKVNTNNSWKCIEDKSYTPIKQNVLGYYAAGAGEKIDMNFKVDGWKQLNFDDSSWSIAQGFVDRAFVGFGFNTRQGWTLIPSIIPPMELTKQRLQTIRNAKGVQVPESFLSQSITINIPANTTAQILLDQSFLTNAYPTLIFSKGKNSTVVITYSEGLYDSNGAKNNRNNIEGKTISGRQDTIISNGKINQNFTSLSWRTYRYVQLEVKTQTEPLVINDFYGTFTGYPFKLNAKVEVDHPEINKILEIGWRTARLCAVETYMDCPYYERLQYIGDARIQMMISYYNSGDDRLAKYALNLWDNSRKPDGYTLSRYPDTQGQVIPPYSLWHVSALYDYMMMGDDPEFVKAKLLGTRQILNYFITHIAEDGSLKHIPGWNFTDWVPTWDAGVAPMDDQGNSSLLDLQLLLALQSGQKLEETEGAPEYARLYADLSKKLAETIKEKYWDAARNLYADTPQKNSFSQHANTLAILAGLTDEETSRNVAQKMLSDNTLTQASIYFKYYLHQALAKAGLGDHYLNWLDIWRKNIDLGLTTWGETSEVETTRSDCHAWGSSPNIEIYRTILGIESAAPYFSKVKIEPQLGDIKNIKGEIPHPKGNISVAYKKMKNKIKAEIHLPDGVNGIFIWKGRQVDLKAGMNQIEL</sequence>
<keyword evidence="1" id="KW-0732">Signal</keyword>